<feature type="region of interest" description="Disordered" evidence="1">
    <location>
        <begin position="32"/>
        <end position="54"/>
    </location>
</feature>
<dbReference type="Proteomes" id="UP000092154">
    <property type="component" value="Unassembled WGS sequence"/>
</dbReference>
<organism evidence="2 3">
    <name type="scientific">Rhizopogon vinicolor AM-OR11-026</name>
    <dbReference type="NCBI Taxonomy" id="1314800"/>
    <lineage>
        <taxon>Eukaryota</taxon>
        <taxon>Fungi</taxon>
        <taxon>Dikarya</taxon>
        <taxon>Basidiomycota</taxon>
        <taxon>Agaricomycotina</taxon>
        <taxon>Agaricomycetes</taxon>
        <taxon>Agaricomycetidae</taxon>
        <taxon>Boletales</taxon>
        <taxon>Suillineae</taxon>
        <taxon>Rhizopogonaceae</taxon>
        <taxon>Rhizopogon</taxon>
    </lineage>
</organism>
<gene>
    <name evidence="2" type="ORF">K503DRAFT_328990</name>
</gene>
<reference evidence="2 3" key="1">
    <citation type="submission" date="2016-06" db="EMBL/GenBank/DDBJ databases">
        <title>Comparative genomics of the ectomycorrhizal sister species Rhizopogon vinicolor and Rhizopogon vesiculosus (Basidiomycota: Boletales) reveals a divergence of the mating type B locus.</title>
        <authorList>
            <consortium name="DOE Joint Genome Institute"/>
            <person name="Mujic A.B."/>
            <person name="Kuo A."/>
            <person name="Tritt A."/>
            <person name="Lipzen A."/>
            <person name="Chen C."/>
            <person name="Johnson J."/>
            <person name="Sharma A."/>
            <person name="Barry K."/>
            <person name="Grigoriev I.V."/>
            <person name="Spatafora J.W."/>
        </authorList>
    </citation>
    <scope>NUCLEOTIDE SEQUENCE [LARGE SCALE GENOMIC DNA]</scope>
    <source>
        <strain evidence="2 3">AM-OR11-026</strain>
    </source>
</reference>
<evidence type="ECO:0000313" key="3">
    <source>
        <dbReference type="Proteomes" id="UP000092154"/>
    </source>
</evidence>
<proteinExistence type="predicted"/>
<accession>A0A1B7MU20</accession>
<dbReference type="InParanoid" id="A0A1B7MU20"/>
<dbReference type="AlphaFoldDB" id="A0A1B7MU20"/>
<evidence type="ECO:0000256" key="1">
    <source>
        <dbReference type="SAM" id="MobiDB-lite"/>
    </source>
</evidence>
<sequence>MTSKGKPLPLHDTLRDLALLRASSVDLSDLLADDTAPQSSGNVEGVDAQESTTQSYAFVREARTVLRMHNSGETQKQAARIGKVQEELTDVLRSLSD</sequence>
<keyword evidence="3" id="KW-1185">Reference proteome</keyword>
<dbReference type="EMBL" id="KV448443">
    <property type="protein sequence ID" value="OAX36085.1"/>
    <property type="molecule type" value="Genomic_DNA"/>
</dbReference>
<name>A0A1B7MU20_9AGAM</name>
<evidence type="ECO:0000313" key="2">
    <source>
        <dbReference type="EMBL" id="OAX36085.1"/>
    </source>
</evidence>
<protein>
    <submittedName>
        <fullName evidence="2">Uncharacterized protein</fullName>
    </submittedName>
</protein>